<gene>
    <name evidence="1" type="ORF">Thiowin_00588</name>
</gene>
<name>A0ABZ0S525_9GAMM</name>
<proteinExistence type="predicted"/>
<reference evidence="1 2" key="1">
    <citation type="journal article" date="2023" name="Microorganisms">
        <title>Thiorhodovibrio frisius and Trv. litoralis spp. nov., Two Novel Members from a Clade of Fastidious Purple Sulfur Bacteria That Exhibit Unique Red-Shifted Light-Harvesting Capabilities.</title>
        <authorList>
            <person name="Methner A."/>
            <person name="Kuzyk S.B."/>
            <person name="Petersen J."/>
            <person name="Bauer S."/>
            <person name="Brinkmann H."/>
            <person name="Sichau K."/>
            <person name="Wanner G."/>
            <person name="Wolf J."/>
            <person name="Neumann-Schaal M."/>
            <person name="Henke P."/>
            <person name="Tank M."/>
            <person name="Sproer C."/>
            <person name="Bunk B."/>
            <person name="Overmann J."/>
        </authorList>
    </citation>
    <scope>NUCLEOTIDE SEQUENCE [LARGE SCALE GENOMIC DNA]</scope>
    <source>
        <strain evidence="1 2">DSM 6702</strain>
    </source>
</reference>
<protein>
    <recommendedName>
        <fullName evidence="3">Transposase</fullName>
    </recommendedName>
</protein>
<keyword evidence="2" id="KW-1185">Reference proteome</keyword>
<dbReference type="InterPro" id="IPR009057">
    <property type="entry name" value="Homeodomain-like_sf"/>
</dbReference>
<accession>A0ABZ0S525</accession>
<sequence length="77" mass="8795">MPRYSEERRAAVVAKLLPPQNLSPQAVAEQEGLSLATVYKWRQDARDKGRCPPDADARGRRTGSQKTALLRWLRRLH</sequence>
<dbReference type="EMBL" id="CP121472">
    <property type="protein sequence ID" value="WPL15679.1"/>
    <property type="molecule type" value="Genomic_DNA"/>
</dbReference>
<organism evidence="1 2">
    <name type="scientific">Thiorhodovibrio winogradskyi</name>
    <dbReference type="NCBI Taxonomy" id="77007"/>
    <lineage>
        <taxon>Bacteria</taxon>
        <taxon>Pseudomonadati</taxon>
        <taxon>Pseudomonadota</taxon>
        <taxon>Gammaproteobacteria</taxon>
        <taxon>Chromatiales</taxon>
        <taxon>Chromatiaceae</taxon>
        <taxon>Thiorhodovibrio</taxon>
    </lineage>
</organism>
<dbReference type="SUPFAM" id="SSF46689">
    <property type="entry name" value="Homeodomain-like"/>
    <property type="match status" value="1"/>
</dbReference>
<dbReference type="Proteomes" id="UP001432180">
    <property type="component" value="Chromosome"/>
</dbReference>
<evidence type="ECO:0000313" key="2">
    <source>
        <dbReference type="Proteomes" id="UP001432180"/>
    </source>
</evidence>
<dbReference type="Pfam" id="PF13384">
    <property type="entry name" value="HTH_23"/>
    <property type="match status" value="1"/>
</dbReference>
<evidence type="ECO:0000313" key="1">
    <source>
        <dbReference type="EMBL" id="WPL15679.1"/>
    </source>
</evidence>
<evidence type="ECO:0008006" key="3">
    <source>
        <dbReference type="Google" id="ProtNLM"/>
    </source>
</evidence>